<feature type="region of interest" description="Disordered" evidence="1">
    <location>
        <begin position="1"/>
        <end position="26"/>
    </location>
</feature>
<evidence type="ECO:0000256" key="1">
    <source>
        <dbReference type="SAM" id="MobiDB-lite"/>
    </source>
</evidence>
<name>A0A835R1S0_VANPL</name>
<dbReference type="Proteomes" id="UP000639772">
    <property type="component" value="Unassembled WGS sequence"/>
</dbReference>
<organism evidence="2 3">
    <name type="scientific">Vanilla planifolia</name>
    <name type="common">Vanilla</name>
    <dbReference type="NCBI Taxonomy" id="51239"/>
    <lineage>
        <taxon>Eukaryota</taxon>
        <taxon>Viridiplantae</taxon>
        <taxon>Streptophyta</taxon>
        <taxon>Embryophyta</taxon>
        <taxon>Tracheophyta</taxon>
        <taxon>Spermatophyta</taxon>
        <taxon>Magnoliopsida</taxon>
        <taxon>Liliopsida</taxon>
        <taxon>Asparagales</taxon>
        <taxon>Orchidaceae</taxon>
        <taxon>Vanilloideae</taxon>
        <taxon>Vanilleae</taxon>
        <taxon>Vanilla</taxon>
    </lineage>
</organism>
<dbReference type="AlphaFoldDB" id="A0A835R1S0"/>
<comment type="caution">
    <text evidence="2">The sequence shown here is derived from an EMBL/GenBank/DDBJ whole genome shotgun (WGS) entry which is preliminary data.</text>
</comment>
<reference evidence="2 3" key="1">
    <citation type="journal article" date="2020" name="Nat. Food">
        <title>A phased Vanilla planifolia genome enables genetic improvement of flavour and production.</title>
        <authorList>
            <person name="Hasing T."/>
            <person name="Tang H."/>
            <person name="Brym M."/>
            <person name="Khazi F."/>
            <person name="Huang T."/>
            <person name="Chambers A.H."/>
        </authorList>
    </citation>
    <scope>NUCLEOTIDE SEQUENCE [LARGE SCALE GENOMIC DNA]</scope>
    <source>
        <tissue evidence="2">Leaf</tissue>
    </source>
</reference>
<feature type="compositionally biased region" description="Low complexity" evidence="1">
    <location>
        <begin position="1"/>
        <end position="20"/>
    </location>
</feature>
<dbReference type="OrthoDB" id="1930494at2759"/>
<sequence>MIGSESSSSSPPQPNENFQNLRRSTRDRQPPAWHQEYFMSAAVNHSSLAQVLVKYTVEPTTYSQAVQFPHWQAAMDAELQALQRNNTWSLVPLPTGHKPIDCRIGRVVDNTTLHFRIGVFRFLFGEGLGFSGLQIVA</sequence>
<evidence type="ECO:0000313" key="2">
    <source>
        <dbReference type="EMBL" id="KAG0483875.1"/>
    </source>
</evidence>
<gene>
    <name evidence="2" type="ORF">HPP92_011959</name>
</gene>
<proteinExistence type="predicted"/>
<dbReference type="EMBL" id="JADCNM010000005">
    <property type="protein sequence ID" value="KAG0483875.1"/>
    <property type="molecule type" value="Genomic_DNA"/>
</dbReference>
<accession>A0A835R1S0</accession>
<evidence type="ECO:0000313" key="3">
    <source>
        <dbReference type="Proteomes" id="UP000639772"/>
    </source>
</evidence>
<evidence type="ECO:0008006" key="4">
    <source>
        <dbReference type="Google" id="ProtNLM"/>
    </source>
</evidence>
<protein>
    <recommendedName>
        <fullName evidence="4">Retrotransposon Copia-like N-terminal domain-containing protein</fullName>
    </recommendedName>
</protein>